<dbReference type="PROSITE" id="PS50011">
    <property type="entry name" value="PROTEIN_KINASE_DOM"/>
    <property type="match status" value="1"/>
</dbReference>
<dbReference type="InterPro" id="IPR011009">
    <property type="entry name" value="Kinase-like_dom_sf"/>
</dbReference>
<protein>
    <submittedName>
        <fullName evidence="2">Protein kinase</fullName>
    </submittedName>
</protein>
<dbReference type="GO" id="GO:0016301">
    <property type="term" value="F:kinase activity"/>
    <property type="evidence" value="ECO:0007669"/>
    <property type="project" value="UniProtKB-KW"/>
</dbReference>
<name>A0ABT6EZ41_9SYNE</name>
<proteinExistence type="predicted"/>
<dbReference type="Pfam" id="PF00069">
    <property type="entry name" value="Pkinase"/>
    <property type="match status" value="1"/>
</dbReference>
<reference evidence="2" key="2">
    <citation type="submission" date="2022-01" db="EMBL/GenBank/DDBJ databases">
        <authorList>
            <person name="Zivanovic Y."/>
            <person name="Moreira D."/>
            <person name="Lopez-Garcia P."/>
        </authorList>
    </citation>
    <scope>NUCLEOTIDE SEQUENCE</scope>
    <source>
        <strain evidence="2">G9</strain>
    </source>
</reference>
<keyword evidence="2" id="KW-0418">Kinase</keyword>
<dbReference type="Proteomes" id="UP001154265">
    <property type="component" value="Unassembled WGS sequence"/>
</dbReference>
<evidence type="ECO:0000313" key="3">
    <source>
        <dbReference type="Proteomes" id="UP001154265"/>
    </source>
</evidence>
<comment type="caution">
    <text evidence="2">The sequence shown here is derived from an EMBL/GenBank/DDBJ whole genome shotgun (WGS) entry which is preliminary data.</text>
</comment>
<dbReference type="InterPro" id="IPR000719">
    <property type="entry name" value="Prot_kinase_dom"/>
</dbReference>
<dbReference type="Gene3D" id="1.10.510.10">
    <property type="entry name" value="Transferase(Phosphotransferase) domain 1"/>
    <property type="match status" value="1"/>
</dbReference>
<dbReference type="SUPFAM" id="SSF56112">
    <property type="entry name" value="Protein kinase-like (PK-like)"/>
    <property type="match status" value="1"/>
</dbReference>
<reference evidence="2" key="1">
    <citation type="journal article" date="2022" name="Genome Biol. Evol.">
        <title>A New Gene Family Diagnostic for Intracellular Biomineralization of Amorphous Ca Carbonates by Cyanobacteria.</title>
        <authorList>
            <person name="Benzerara K."/>
            <person name="Duprat E."/>
            <person name="Bitard-Feildel T."/>
            <person name="Caumes G."/>
            <person name="Cassier-Chauvat C."/>
            <person name="Chauvat F."/>
            <person name="Dezi M."/>
            <person name="Diop S.I."/>
            <person name="Gaschignard G."/>
            <person name="Gorgen S."/>
            <person name="Gugger M."/>
            <person name="Lopez-Garcia P."/>
            <person name="Millet M."/>
            <person name="Skouri-Panet F."/>
            <person name="Moreira D."/>
            <person name="Callebaut I."/>
        </authorList>
    </citation>
    <scope>NUCLEOTIDE SEQUENCE</scope>
    <source>
        <strain evidence="2">G9</strain>
    </source>
</reference>
<dbReference type="PANTHER" id="PTHR24362">
    <property type="entry name" value="SERINE/THREONINE-PROTEIN KINASE NEK"/>
    <property type="match status" value="1"/>
</dbReference>
<feature type="domain" description="Protein kinase" evidence="1">
    <location>
        <begin position="27"/>
        <end position="282"/>
    </location>
</feature>
<keyword evidence="2" id="KW-0808">Transferase</keyword>
<organism evidence="2 3">
    <name type="scientific">Candidatus Synechococcus calcipolaris G9</name>
    <dbReference type="NCBI Taxonomy" id="1497997"/>
    <lineage>
        <taxon>Bacteria</taxon>
        <taxon>Bacillati</taxon>
        <taxon>Cyanobacteriota</taxon>
        <taxon>Cyanophyceae</taxon>
        <taxon>Synechococcales</taxon>
        <taxon>Synechococcaceae</taxon>
        <taxon>Synechococcus</taxon>
    </lineage>
</organism>
<evidence type="ECO:0000313" key="2">
    <source>
        <dbReference type="EMBL" id="MDG2990575.1"/>
    </source>
</evidence>
<evidence type="ECO:0000259" key="1">
    <source>
        <dbReference type="PROSITE" id="PS50011"/>
    </source>
</evidence>
<dbReference type="RefSeq" id="WP_277866482.1">
    <property type="nucleotide sequence ID" value="NZ_JAKKUT010000002.1"/>
</dbReference>
<keyword evidence="3" id="KW-1185">Reference proteome</keyword>
<dbReference type="PANTHER" id="PTHR24362:SF309">
    <property type="entry name" value="PROTEIN KINASE DOMAIN-CONTAINING PROTEIN"/>
    <property type="match status" value="1"/>
</dbReference>
<sequence>MNSYCDAVSAGTLLYDFLIGETIENKYFLEELIAEDHSSALYSATVFLQSQPIATRAIKLMPVHTYPGQERIQLKELQMGLSLQHPNLISYNTIGKYSLSLHNYCCDFYYADIPFTDYDLQDHFEYNHTLDRQDILTIITDVAKALEFLHKKSLTHGNLQPENIRWCEQEQIWKVAHVGLDDDPSGMLVYLAPEAFTRCQKLGPKADIWALGILTYLLLTGEVPYGATTEVGVIDDISHCRLTLPEILPAPFDALIRGCLAENIQDRWTAQEVLAAVEHQAGSAYPISA</sequence>
<gene>
    <name evidence="2" type="ORF">L3556_06450</name>
</gene>
<accession>A0ABT6EZ41</accession>
<dbReference type="EMBL" id="JAKKUT010000002">
    <property type="protein sequence ID" value="MDG2990575.1"/>
    <property type="molecule type" value="Genomic_DNA"/>
</dbReference>